<name>A0A507DQM0_9FUNG</name>
<dbReference type="Gene3D" id="1.10.20.10">
    <property type="entry name" value="Histone, subunit A"/>
    <property type="match status" value="1"/>
</dbReference>
<feature type="compositionally biased region" description="Low complexity" evidence="6">
    <location>
        <begin position="18"/>
        <end position="30"/>
    </location>
</feature>
<evidence type="ECO:0000256" key="4">
    <source>
        <dbReference type="ARBA" id="ARBA00023163"/>
    </source>
</evidence>
<dbReference type="GO" id="GO:0003677">
    <property type="term" value="F:DNA binding"/>
    <property type="evidence" value="ECO:0007669"/>
    <property type="project" value="TreeGrafter"/>
</dbReference>
<comment type="similarity">
    <text evidence="2">Belongs to the TAF12 family.</text>
</comment>
<dbReference type="InterPro" id="IPR009072">
    <property type="entry name" value="Histone-fold"/>
</dbReference>
<dbReference type="InterPro" id="IPR003228">
    <property type="entry name" value="TFIID_TAF12_dom"/>
</dbReference>
<evidence type="ECO:0000256" key="5">
    <source>
        <dbReference type="ARBA" id="ARBA00023242"/>
    </source>
</evidence>
<gene>
    <name evidence="8" type="ORF">PhCBS80983_g06360</name>
</gene>
<feature type="compositionally biased region" description="Polar residues" evidence="6">
    <location>
        <begin position="379"/>
        <end position="389"/>
    </location>
</feature>
<dbReference type="SUPFAM" id="SSF47113">
    <property type="entry name" value="Histone-fold"/>
    <property type="match status" value="1"/>
</dbReference>
<protein>
    <recommendedName>
        <fullName evidence="7">Transcription initiation factor TFIID subunit 12 domain-containing protein</fullName>
    </recommendedName>
</protein>
<evidence type="ECO:0000256" key="6">
    <source>
        <dbReference type="SAM" id="MobiDB-lite"/>
    </source>
</evidence>
<accession>A0A507DQM0</accession>
<keyword evidence="9" id="KW-1185">Reference proteome</keyword>
<organism evidence="8 9">
    <name type="scientific">Powellomyces hirtus</name>
    <dbReference type="NCBI Taxonomy" id="109895"/>
    <lineage>
        <taxon>Eukaryota</taxon>
        <taxon>Fungi</taxon>
        <taxon>Fungi incertae sedis</taxon>
        <taxon>Chytridiomycota</taxon>
        <taxon>Chytridiomycota incertae sedis</taxon>
        <taxon>Chytridiomycetes</taxon>
        <taxon>Spizellomycetales</taxon>
        <taxon>Powellomycetaceae</taxon>
        <taxon>Powellomyces</taxon>
    </lineage>
</organism>
<dbReference type="GO" id="GO:0046982">
    <property type="term" value="F:protein heterodimerization activity"/>
    <property type="evidence" value="ECO:0007669"/>
    <property type="project" value="InterPro"/>
</dbReference>
<feature type="region of interest" description="Disordered" evidence="6">
    <location>
        <begin position="1"/>
        <end position="60"/>
    </location>
</feature>
<keyword evidence="4" id="KW-0804">Transcription</keyword>
<feature type="domain" description="Transcription initiation factor TFIID subunit 12" evidence="7">
    <location>
        <begin position="237"/>
        <end position="304"/>
    </location>
</feature>
<feature type="region of interest" description="Disordered" evidence="6">
    <location>
        <begin position="100"/>
        <end position="130"/>
    </location>
</feature>
<keyword evidence="5" id="KW-0539">Nucleus</keyword>
<comment type="subcellular location">
    <subcellularLocation>
        <location evidence="1">Nucleus</location>
    </subcellularLocation>
</comment>
<feature type="compositionally biased region" description="Low complexity" evidence="6">
    <location>
        <begin position="46"/>
        <end position="60"/>
    </location>
</feature>
<feature type="region of interest" description="Disordered" evidence="6">
    <location>
        <begin position="146"/>
        <end position="168"/>
    </location>
</feature>
<evidence type="ECO:0000313" key="9">
    <source>
        <dbReference type="Proteomes" id="UP000318582"/>
    </source>
</evidence>
<evidence type="ECO:0000256" key="1">
    <source>
        <dbReference type="ARBA" id="ARBA00004123"/>
    </source>
</evidence>
<feature type="compositionally biased region" description="Low complexity" evidence="6">
    <location>
        <begin position="101"/>
        <end position="119"/>
    </location>
</feature>
<dbReference type="GO" id="GO:0005669">
    <property type="term" value="C:transcription factor TFIID complex"/>
    <property type="evidence" value="ECO:0007669"/>
    <property type="project" value="InterPro"/>
</dbReference>
<dbReference type="PANTHER" id="PTHR12264:SF21">
    <property type="entry name" value="TRANSCRIPTION INITIATION FACTOR TFIID SUBUNIT 12"/>
    <property type="match status" value="1"/>
</dbReference>
<keyword evidence="3" id="KW-0805">Transcription regulation</keyword>
<evidence type="ECO:0000313" key="8">
    <source>
        <dbReference type="EMBL" id="TPX53130.1"/>
    </source>
</evidence>
<feature type="compositionally biased region" description="Low complexity" evidence="6">
    <location>
        <begin position="341"/>
        <end position="350"/>
    </location>
</feature>
<feature type="compositionally biased region" description="Polar residues" evidence="6">
    <location>
        <begin position="1"/>
        <end position="12"/>
    </location>
</feature>
<dbReference type="Pfam" id="PF03847">
    <property type="entry name" value="TFIID_20kDa"/>
    <property type="match status" value="1"/>
</dbReference>
<comment type="caution">
    <text evidence="8">The sequence shown here is derived from an EMBL/GenBank/DDBJ whole genome shotgun (WGS) entry which is preliminary data.</text>
</comment>
<reference evidence="8 9" key="1">
    <citation type="journal article" date="2019" name="Sci. Rep.">
        <title>Comparative genomics of chytrid fungi reveal insights into the obligate biotrophic and pathogenic lifestyle of Synchytrium endobioticum.</title>
        <authorList>
            <person name="van de Vossenberg B.T.L.H."/>
            <person name="Warris S."/>
            <person name="Nguyen H.D.T."/>
            <person name="van Gent-Pelzer M.P.E."/>
            <person name="Joly D.L."/>
            <person name="van de Geest H.C."/>
            <person name="Bonants P.J.M."/>
            <person name="Smith D.S."/>
            <person name="Levesque C.A."/>
            <person name="van der Lee T.A.J."/>
        </authorList>
    </citation>
    <scope>NUCLEOTIDE SEQUENCE [LARGE SCALE GENOMIC DNA]</scope>
    <source>
        <strain evidence="8 9">CBS 809.83</strain>
    </source>
</reference>
<proteinExistence type="inferred from homology"/>
<evidence type="ECO:0000256" key="2">
    <source>
        <dbReference type="ARBA" id="ARBA00007530"/>
    </source>
</evidence>
<dbReference type="EMBL" id="QEAQ01000250">
    <property type="protein sequence ID" value="TPX53130.1"/>
    <property type="molecule type" value="Genomic_DNA"/>
</dbReference>
<dbReference type="InterPro" id="IPR037794">
    <property type="entry name" value="TAF12"/>
</dbReference>
<feature type="compositionally biased region" description="Low complexity" evidence="6">
    <location>
        <begin position="402"/>
        <end position="442"/>
    </location>
</feature>
<dbReference type="CDD" id="cd07981">
    <property type="entry name" value="HFD_TAF12"/>
    <property type="match status" value="1"/>
</dbReference>
<dbReference type="Proteomes" id="UP000318582">
    <property type="component" value="Unassembled WGS sequence"/>
</dbReference>
<feature type="region of interest" description="Disordered" evidence="6">
    <location>
        <begin position="304"/>
        <end position="450"/>
    </location>
</feature>
<dbReference type="GO" id="GO:0051123">
    <property type="term" value="P:RNA polymerase II preinitiation complex assembly"/>
    <property type="evidence" value="ECO:0007669"/>
    <property type="project" value="TreeGrafter"/>
</dbReference>
<dbReference type="GO" id="GO:0017025">
    <property type="term" value="F:TBP-class protein binding"/>
    <property type="evidence" value="ECO:0007669"/>
    <property type="project" value="TreeGrafter"/>
</dbReference>
<dbReference type="PANTHER" id="PTHR12264">
    <property type="entry name" value="TRANSCRIPTION INITIATION FACTOR TFIID SUBUNIT 12"/>
    <property type="match status" value="1"/>
</dbReference>
<evidence type="ECO:0000259" key="7">
    <source>
        <dbReference type="Pfam" id="PF03847"/>
    </source>
</evidence>
<dbReference type="AlphaFoldDB" id="A0A507DQM0"/>
<feature type="compositionally biased region" description="Low complexity" evidence="6">
    <location>
        <begin position="323"/>
        <end position="334"/>
    </location>
</feature>
<dbReference type="STRING" id="109895.A0A507DQM0"/>
<sequence length="450" mass="45763">MARTPSNVSISSDGVLGTPTSTATARASPAPARPPLIRVASGPQISSAPTSASPTTPNATASVNLQTLSSIQTPGHPQYQQYMAALNYYMTQFSVGGGMSQGAPGAASASVSPASTTPNATPPGTPQMGTATAAVDLTRLPNLQMPARPTSAGSASAARPAPPRLGAANARPLGTPVAQMSQRPHPYLPASAPPHTSFPPPVPQMHMRPGGAASTPTMALRYDPRDPRDPANMPVLSKERLRVLVAQIDPAFRLENDVEEMMLEIADDFLTSVTEKACRLARHRDSVRVGVRDARMPLEQDWNIRVPGFGAEPAPHDKDDSDAPGASTTAATGADGKDDAAATATDNASDPDSKSRLHTQRVQKVREAIRDAGKHRHSGASSALGTTLPGTAAGISINNTSAAGPAAGAQSASAAAGQPGAVAGGVRKSTASKPKPGTAAAKTKGRGAAG</sequence>
<evidence type="ECO:0000256" key="3">
    <source>
        <dbReference type="ARBA" id="ARBA00023015"/>
    </source>
</evidence>
<dbReference type="GO" id="GO:0000124">
    <property type="term" value="C:SAGA complex"/>
    <property type="evidence" value="ECO:0007669"/>
    <property type="project" value="InterPro"/>
</dbReference>